<dbReference type="InterPro" id="IPR048925">
    <property type="entry name" value="RdfA"/>
</dbReference>
<dbReference type="EMBL" id="CSTE01000005">
    <property type="protein sequence ID" value="CQR53127.1"/>
    <property type="molecule type" value="Genomic_DNA"/>
</dbReference>
<organism evidence="1 2">
    <name type="scientific">Haloferax massiliensis</name>
    <dbReference type="NCBI Taxonomy" id="1476858"/>
    <lineage>
        <taxon>Archaea</taxon>
        <taxon>Methanobacteriati</taxon>
        <taxon>Methanobacteriota</taxon>
        <taxon>Stenosarchaea group</taxon>
        <taxon>Halobacteria</taxon>
        <taxon>Halobacteriales</taxon>
        <taxon>Haloferacaceae</taxon>
        <taxon>Haloferax</taxon>
    </lineage>
</organism>
<dbReference type="Pfam" id="PF21811">
    <property type="entry name" value="RdfA"/>
    <property type="match status" value="1"/>
</dbReference>
<dbReference type="AlphaFoldDB" id="A0A0D6JWI5"/>
<dbReference type="OrthoDB" id="304916at2157"/>
<evidence type="ECO:0000313" key="2">
    <source>
        <dbReference type="Proteomes" id="UP000198902"/>
    </source>
</evidence>
<evidence type="ECO:0000313" key="1">
    <source>
        <dbReference type="EMBL" id="CQR53127.1"/>
    </source>
</evidence>
<keyword evidence="2" id="KW-1185">Reference proteome</keyword>
<dbReference type="Proteomes" id="UP000198902">
    <property type="component" value="Unassembled WGS sequence"/>
</dbReference>
<accession>A0A0D6JWI5</accession>
<dbReference type="RefSeq" id="WP_089781090.1">
    <property type="nucleotide sequence ID" value="NZ_CABLRR010000005.1"/>
</dbReference>
<sequence>MCKVDVAIERYGLAAPTGRYDSIDDYLLARWTGADGGESEGYKSLTTWFNKRLLARVYERNGRDVTDVRLDAEYEALVGDDDLDYGDVAADLATDGIDADELTGAMASWSTMRRHLNDCLDGEKPTVEASSDWERNSVDIARETVRQKAESALASLGKKGRLAGAGDAGVDVQVKVSCAECPTRVPLEDALDRGFVCQEHHVGADEMAEEAVRETGVAPDGGADSGGRLRAVLPIGALSSAGLALGEFSGAALELVAAVGMA</sequence>
<reference evidence="2" key="1">
    <citation type="submission" date="2015-03" db="EMBL/GenBank/DDBJ databases">
        <authorList>
            <person name="Urmite Genomes"/>
        </authorList>
    </citation>
    <scope>NUCLEOTIDE SEQUENCE [LARGE SCALE GENOMIC DNA]</scope>
    <source>
        <strain evidence="2">Arc-Hr</strain>
    </source>
</reference>
<proteinExistence type="predicted"/>
<protein>
    <submittedName>
        <fullName evidence="1">Uncharacterized protein</fullName>
    </submittedName>
</protein>
<gene>
    <name evidence="1" type="ORF">BN996_03472</name>
</gene>
<name>A0A0D6JWI5_9EURY</name>